<dbReference type="EMBL" id="CP017715">
    <property type="protein sequence ID" value="AOY88675.1"/>
    <property type="molecule type" value="Genomic_DNA"/>
</dbReference>
<accession>A0A1D9GMD1</accession>
<proteinExistence type="predicted"/>
<gene>
    <name evidence="1" type="ORF">BKP64_11105</name>
</gene>
<evidence type="ECO:0000313" key="1">
    <source>
        <dbReference type="EMBL" id="AOY88675.1"/>
    </source>
</evidence>
<sequence length="60" mass="7068">MKRHQGQLRHRYLGNSQGFDRPLRQGFIICRDSCGSWQRLQGGTIKKRATMLAVALFEYW</sequence>
<name>A0A1D9GMD1_9GAMM</name>
<dbReference type="Proteomes" id="UP000177445">
    <property type="component" value="Chromosome"/>
</dbReference>
<reference evidence="1 2" key="1">
    <citation type="submission" date="2016-10" db="EMBL/GenBank/DDBJ databases">
        <title>Marinobacter salinus sp. nov., a moderately halophilic bacterium isolated from a tidal flat environment.</title>
        <authorList>
            <person name="Park S.-J."/>
        </authorList>
    </citation>
    <scope>NUCLEOTIDE SEQUENCE [LARGE SCALE GENOMIC DNA]</scope>
    <source>
        <strain evidence="1 2">Hb8</strain>
    </source>
</reference>
<organism evidence="1 2">
    <name type="scientific">Marinobacter salinus</name>
    <dbReference type="NCBI Taxonomy" id="1874317"/>
    <lineage>
        <taxon>Bacteria</taxon>
        <taxon>Pseudomonadati</taxon>
        <taxon>Pseudomonadota</taxon>
        <taxon>Gammaproteobacteria</taxon>
        <taxon>Pseudomonadales</taxon>
        <taxon>Marinobacteraceae</taxon>
        <taxon>Marinobacter</taxon>
    </lineage>
</organism>
<keyword evidence="2" id="KW-1185">Reference proteome</keyword>
<dbReference type="KEGG" id="msq:BKP64_11105"/>
<dbReference type="AlphaFoldDB" id="A0A1D9GMD1"/>
<protein>
    <submittedName>
        <fullName evidence="1">Uncharacterized protein</fullName>
    </submittedName>
</protein>
<evidence type="ECO:0000313" key="2">
    <source>
        <dbReference type="Proteomes" id="UP000177445"/>
    </source>
</evidence>